<keyword evidence="1" id="KW-0812">Transmembrane</keyword>
<feature type="transmembrane region" description="Helical" evidence="1">
    <location>
        <begin position="6"/>
        <end position="25"/>
    </location>
</feature>
<accession>A0A0D2N5J6</accession>
<organism evidence="2 3">
    <name type="scientific">Hypholoma sublateritium (strain FD-334 SS-4)</name>
    <dbReference type="NCBI Taxonomy" id="945553"/>
    <lineage>
        <taxon>Eukaryota</taxon>
        <taxon>Fungi</taxon>
        <taxon>Dikarya</taxon>
        <taxon>Basidiomycota</taxon>
        <taxon>Agaricomycotina</taxon>
        <taxon>Agaricomycetes</taxon>
        <taxon>Agaricomycetidae</taxon>
        <taxon>Agaricales</taxon>
        <taxon>Agaricineae</taxon>
        <taxon>Strophariaceae</taxon>
        <taxon>Hypholoma</taxon>
    </lineage>
</organism>
<dbReference type="AlphaFoldDB" id="A0A0D2N5J6"/>
<reference evidence="3" key="1">
    <citation type="submission" date="2014-04" db="EMBL/GenBank/DDBJ databases">
        <title>Evolutionary Origins and Diversification of the Mycorrhizal Mutualists.</title>
        <authorList>
            <consortium name="DOE Joint Genome Institute"/>
            <consortium name="Mycorrhizal Genomics Consortium"/>
            <person name="Kohler A."/>
            <person name="Kuo A."/>
            <person name="Nagy L.G."/>
            <person name="Floudas D."/>
            <person name="Copeland A."/>
            <person name="Barry K.W."/>
            <person name="Cichocki N."/>
            <person name="Veneault-Fourrey C."/>
            <person name="LaButti K."/>
            <person name="Lindquist E.A."/>
            <person name="Lipzen A."/>
            <person name="Lundell T."/>
            <person name="Morin E."/>
            <person name="Murat C."/>
            <person name="Riley R."/>
            <person name="Ohm R."/>
            <person name="Sun H."/>
            <person name="Tunlid A."/>
            <person name="Henrissat B."/>
            <person name="Grigoriev I.V."/>
            <person name="Hibbett D.S."/>
            <person name="Martin F."/>
        </authorList>
    </citation>
    <scope>NUCLEOTIDE SEQUENCE [LARGE SCALE GENOMIC DNA]</scope>
    <source>
        <strain evidence="3">FD-334 SS-4</strain>
    </source>
</reference>
<keyword evidence="3" id="KW-1185">Reference proteome</keyword>
<dbReference type="EMBL" id="KN817678">
    <property type="protein sequence ID" value="KJA14454.1"/>
    <property type="molecule type" value="Genomic_DNA"/>
</dbReference>
<dbReference type="Proteomes" id="UP000054270">
    <property type="component" value="Unassembled WGS sequence"/>
</dbReference>
<name>A0A0D2N5J6_HYPSF</name>
<protein>
    <submittedName>
        <fullName evidence="2">Uncharacterized protein</fullName>
    </submittedName>
</protein>
<evidence type="ECO:0000313" key="3">
    <source>
        <dbReference type="Proteomes" id="UP000054270"/>
    </source>
</evidence>
<evidence type="ECO:0000256" key="1">
    <source>
        <dbReference type="SAM" id="Phobius"/>
    </source>
</evidence>
<sequence length="84" mass="9251">MPNMVWLGLYVILVNVYSNSLLVCLNARPQRYGGAPSKKSAITEIRFQSMHTTISIPLYAARSADSISEKDLPPTPACVERAQV</sequence>
<keyword evidence="1" id="KW-0472">Membrane</keyword>
<evidence type="ECO:0000313" key="2">
    <source>
        <dbReference type="EMBL" id="KJA14454.1"/>
    </source>
</evidence>
<keyword evidence="1" id="KW-1133">Transmembrane helix</keyword>
<gene>
    <name evidence="2" type="ORF">HYPSUDRAFT_49169</name>
</gene>
<proteinExistence type="predicted"/>